<sequence length="281" mass="30299">MLFNKLTLLGFATLVIAAPALEKKEAIKLPARGVNYVPRHSLQPRKGNNRNKWNNFGNNINIETVIQETTINVLQIDANPLLEAQVAEETLLAQTLTEALIGAQLQFNLALDNIRSNTLNQLNNNVNTVAIIITEISDNRNSNNGNKRYISRQLQSNPSVTEQVFVVIQEASTLTLSNNIPSSVLSAAQSTSTASNSTPQFGSFTPGGNASLQSSSNQFNLYPAGSELPSFENAQRLDDPALIVLQNQAFFVQSSQNSGTFTSVVEAELAQLLGGGSGGRQ</sequence>
<dbReference type="RefSeq" id="XP_024743719.1">
    <property type="nucleotide sequence ID" value="XM_024882382.1"/>
</dbReference>
<reference evidence="2 3" key="1">
    <citation type="submission" date="2016-04" db="EMBL/GenBank/DDBJ databases">
        <title>A degradative enzymes factory behind the ericoid mycorrhizal symbiosis.</title>
        <authorList>
            <consortium name="DOE Joint Genome Institute"/>
            <person name="Martino E."/>
            <person name="Morin E."/>
            <person name="Grelet G."/>
            <person name="Kuo A."/>
            <person name="Kohler A."/>
            <person name="Daghino S."/>
            <person name="Barry K."/>
            <person name="Choi C."/>
            <person name="Cichocki N."/>
            <person name="Clum A."/>
            <person name="Copeland A."/>
            <person name="Hainaut M."/>
            <person name="Haridas S."/>
            <person name="Labutti K."/>
            <person name="Lindquist E."/>
            <person name="Lipzen A."/>
            <person name="Khouja H.-R."/>
            <person name="Murat C."/>
            <person name="Ohm R."/>
            <person name="Olson A."/>
            <person name="Spatafora J."/>
            <person name="Veneault-Fourrey C."/>
            <person name="Henrissat B."/>
            <person name="Grigoriev I."/>
            <person name="Martin F."/>
            <person name="Perotto S."/>
        </authorList>
    </citation>
    <scope>NUCLEOTIDE SEQUENCE [LARGE SCALE GENOMIC DNA]</scope>
    <source>
        <strain evidence="2 3">E</strain>
    </source>
</reference>
<feature type="chain" id="PRO_5014354841" evidence="1">
    <location>
        <begin position="18"/>
        <end position="281"/>
    </location>
</feature>
<dbReference type="AlphaFoldDB" id="A0A2J6TUY5"/>
<evidence type="ECO:0000313" key="3">
    <source>
        <dbReference type="Proteomes" id="UP000235371"/>
    </source>
</evidence>
<name>A0A2J6TUY5_9HELO</name>
<feature type="signal peptide" evidence="1">
    <location>
        <begin position="1"/>
        <end position="17"/>
    </location>
</feature>
<gene>
    <name evidence="2" type="ORF">K444DRAFT_624289</name>
</gene>
<evidence type="ECO:0000256" key="1">
    <source>
        <dbReference type="SAM" id="SignalP"/>
    </source>
</evidence>
<dbReference type="Proteomes" id="UP000235371">
    <property type="component" value="Unassembled WGS sequence"/>
</dbReference>
<dbReference type="OrthoDB" id="4851124at2759"/>
<evidence type="ECO:0000313" key="2">
    <source>
        <dbReference type="EMBL" id="PMD66815.1"/>
    </source>
</evidence>
<proteinExistence type="predicted"/>
<organism evidence="2 3">
    <name type="scientific">Hyaloscypha bicolor E</name>
    <dbReference type="NCBI Taxonomy" id="1095630"/>
    <lineage>
        <taxon>Eukaryota</taxon>
        <taxon>Fungi</taxon>
        <taxon>Dikarya</taxon>
        <taxon>Ascomycota</taxon>
        <taxon>Pezizomycotina</taxon>
        <taxon>Leotiomycetes</taxon>
        <taxon>Helotiales</taxon>
        <taxon>Hyaloscyphaceae</taxon>
        <taxon>Hyaloscypha</taxon>
        <taxon>Hyaloscypha bicolor</taxon>
    </lineage>
</organism>
<keyword evidence="1" id="KW-0732">Signal</keyword>
<dbReference type="GeneID" id="36590459"/>
<dbReference type="STRING" id="1095630.A0A2J6TUY5"/>
<dbReference type="InParanoid" id="A0A2J6TUY5"/>
<keyword evidence="3" id="KW-1185">Reference proteome</keyword>
<dbReference type="EMBL" id="KZ613743">
    <property type="protein sequence ID" value="PMD66815.1"/>
    <property type="molecule type" value="Genomic_DNA"/>
</dbReference>
<accession>A0A2J6TUY5</accession>
<protein>
    <submittedName>
        <fullName evidence="2">Uncharacterized protein</fullName>
    </submittedName>
</protein>